<keyword evidence="3" id="KW-1185">Reference proteome</keyword>
<dbReference type="EMBL" id="CP048113">
    <property type="protein sequence ID" value="QHS63235.1"/>
    <property type="molecule type" value="Genomic_DNA"/>
</dbReference>
<evidence type="ECO:0008006" key="4">
    <source>
        <dbReference type="Google" id="ProtNLM"/>
    </source>
</evidence>
<dbReference type="Proteomes" id="UP000476411">
    <property type="component" value="Chromosome"/>
</dbReference>
<accession>A0A6B9ZPU6</accession>
<gene>
    <name evidence="2" type="ORF">GWR21_27710</name>
</gene>
<dbReference type="AlphaFoldDB" id="A0A6B9ZPU6"/>
<feature type="chain" id="PRO_5025619373" description="DUF4468 domain-containing protein" evidence="1">
    <location>
        <begin position="22"/>
        <end position="218"/>
    </location>
</feature>
<proteinExistence type="predicted"/>
<evidence type="ECO:0000313" key="3">
    <source>
        <dbReference type="Proteomes" id="UP000476411"/>
    </source>
</evidence>
<sequence>MKLLLTLLLTLFLKVTVFATAQYPDKIIYKGKEYDMHSNPMESYFTSHPDKRPRGGIGSTALWRGYVATFEVSNGSLYLKDIEIEVRDTTSKGRYDTKFQSVMEQVFPGQTHIKVDWQTGLLVIPYGKLVNYVHMGYGSTYEHYILLEINKGDVKKDKNLSASQYEAFKSKQFLAFKKTDEYQRLKTSLLQQEQMEEETIDDFLKSFIIQYTSQILVN</sequence>
<feature type="signal peptide" evidence="1">
    <location>
        <begin position="1"/>
        <end position="21"/>
    </location>
</feature>
<evidence type="ECO:0000256" key="1">
    <source>
        <dbReference type="SAM" id="SignalP"/>
    </source>
</evidence>
<organism evidence="2 3">
    <name type="scientific">Chitinophaga agri</name>
    <dbReference type="NCBI Taxonomy" id="2703787"/>
    <lineage>
        <taxon>Bacteria</taxon>
        <taxon>Pseudomonadati</taxon>
        <taxon>Bacteroidota</taxon>
        <taxon>Chitinophagia</taxon>
        <taxon>Chitinophagales</taxon>
        <taxon>Chitinophagaceae</taxon>
        <taxon>Chitinophaga</taxon>
    </lineage>
</organism>
<protein>
    <recommendedName>
        <fullName evidence="4">DUF4468 domain-containing protein</fullName>
    </recommendedName>
</protein>
<dbReference type="KEGG" id="chih:GWR21_27710"/>
<dbReference type="RefSeq" id="WP_162334958.1">
    <property type="nucleotide sequence ID" value="NZ_CP048113.1"/>
</dbReference>
<name>A0A6B9ZPU6_9BACT</name>
<keyword evidence="1" id="KW-0732">Signal</keyword>
<evidence type="ECO:0000313" key="2">
    <source>
        <dbReference type="EMBL" id="QHS63235.1"/>
    </source>
</evidence>
<reference evidence="2 3" key="1">
    <citation type="submission" date="2020-01" db="EMBL/GenBank/DDBJ databases">
        <title>Complete genome sequence of Chitinophaga sp. H33E-04 isolated from quinoa roots.</title>
        <authorList>
            <person name="Weon H.-Y."/>
            <person name="Lee S.A."/>
        </authorList>
    </citation>
    <scope>NUCLEOTIDE SEQUENCE [LARGE SCALE GENOMIC DNA]</scope>
    <source>
        <strain evidence="2 3">H33E-04</strain>
    </source>
</reference>